<protein>
    <submittedName>
        <fullName evidence="1">Uncharacterized protein</fullName>
    </submittedName>
</protein>
<dbReference type="EMBL" id="CP013100">
    <property type="protein sequence ID" value="ALP54954.1"/>
    <property type="molecule type" value="Genomic_DNA"/>
</dbReference>
<organism evidence="1 2">
    <name type="scientific">Candidatus Tenderia electrophaga</name>
    <dbReference type="NCBI Taxonomy" id="1748243"/>
    <lineage>
        <taxon>Bacteria</taxon>
        <taxon>Pseudomonadati</taxon>
        <taxon>Pseudomonadota</taxon>
        <taxon>Gammaproteobacteria</taxon>
        <taxon>Candidatus Tenderiales</taxon>
        <taxon>Candidatus Tenderiaceae</taxon>
        <taxon>Candidatus Tenderia</taxon>
    </lineage>
</organism>
<dbReference type="Proteomes" id="UP000055136">
    <property type="component" value="Plasmid unnamed"/>
</dbReference>
<evidence type="ECO:0000313" key="2">
    <source>
        <dbReference type="Proteomes" id="UP000055136"/>
    </source>
</evidence>
<dbReference type="AlphaFoldDB" id="A0A0S2TIH2"/>
<keyword evidence="1" id="KW-0614">Plasmid</keyword>
<name>A0A0S2TIH2_9GAMM</name>
<dbReference type="PROSITE" id="PS51257">
    <property type="entry name" value="PROKAR_LIPOPROTEIN"/>
    <property type="match status" value="1"/>
</dbReference>
<dbReference type="KEGG" id="tee:Tel_17005"/>
<accession>A0A0S2TIH2</accession>
<reference evidence="1" key="1">
    <citation type="submission" date="2015-10" db="EMBL/GenBank/DDBJ databases">
        <title>Description of Candidatus Tenderia electrophaga gen. nov, sp. nov., an Uncultivated Electroautotroph from a Biocathode Enrichment.</title>
        <authorList>
            <person name="Eddie B.J."/>
            <person name="Malanoski A.P."/>
            <person name="Wang Z."/>
            <person name="Hall R.J."/>
            <person name="Oh S.D."/>
            <person name="Heiner C."/>
            <person name="Lin B."/>
            <person name="Strycharz-Glaven S.M."/>
        </authorList>
    </citation>
    <scope>NUCLEOTIDE SEQUENCE [LARGE SCALE GENOMIC DNA]</scope>
    <source>
        <strain evidence="1">NRL1</strain>
        <plasmid evidence="1">unnamed</plasmid>
    </source>
</reference>
<geneLocation type="plasmid" evidence="1 2">
    <name>unnamed</name>
</geneLocation>
<evidence type="ECO:0000313" key="1">
    <source>
        <dbReference type="EMBL" id="ALP54954.1"/>
    </source>
</evidence>
<keyword evidence="2" id="KW-1185">Reference proteome</keyword>
<gene>
    <name evidence="1" type="ORF">Tel_17005</name>
</gene>
<sequence length="243" mass="24686">MKKVTLLTTAILVSACGGGGGGDEGSNVDTVNLKSSISTPPGIYSGTVTPTGGAPDDAVALVTTDDRIAIVDLVTLEAFMGNVTGVDVDGAMFSSSVVPATGKVTSISGNNINGTYDSSLGGGTFALVADPNLYNRGASLNKLTGVWVDSIFTNTTGTTTWVIQADGSFAMTSTSGCAAQGDFSLLDPSKNEYGVDITVTNCLSYNGTYSGIGALSDTYNNDDTLSFMFSNGSVAGLFEPVKQ</sequence>
<proteinExistence type="predicted"/>